<protein>
    <submittedName>
        <fullName evidence="2">Uncharacterized protein</fullName>
    </submittedName>
</protein>
<gene>
    <name evidence="2" type="ORF">EVAR_23188_1</name>
</gene>
<evidence type="ECO:0000313" key="2">
    <source>
        <dbReference type="EMBL" id="GBP36886.1"/>
    </source>
</evidence>
<dbReference type="EMBL" id="BGZK01000325">
    <property type="protein sequence ID" value="GBP36886.1"/>
    <property type="molecule type" value="Genomic_DNA"/>
</dbReference>
<evidence type="ECO:0000313" key="3">
    <source>
        <dbReference type="Proteomes" id="UP000299102"/>
    </source>
</evidence>
<reference evidence="2 3" key="1">
    <citation type="journal article" date="2019" name="Commun. Biol.">
        <title>The bagworm genome reveals a unique fibroin gene that provides high tensile strength.</title>
        <authorList>
            <person name="Kono N."/>
            <person name="Nakamura H."/>
            <person name="Ohtoshi R."/>
            <person name="Tomita M."/>
            <person name="Numata K."/>
            <person name="Arakawa K."/>
        </authorList>
    </citation>
    <scope>NUCLEOTIDE SEQUENCE [LARGE SCALE GENOMIC DNA]</scope>
</reference>
<dbReference type="Proteomes" id="UP000299102">
    <property type="component" value="Unassembled WGS sequence"/>
</dbReference>
<comment type="caution">
    <text evidence="2">The sequence shown here is derived from an EMBL/GenBank/DDBJ whole genome shotgun (WGS) entry which is preliminary data.</text>
</comment>
<evidence type="ECO:0000256" key="1">
    <source>
        <dbReference type="SAM" id="MobiDB-lite"/>
    </source>
</evidence>
<accession>A0A4C1VDJ8</accession>
<dbReference type="AlphaFoldDB" id="A0A4C1VDJ8"/>
<organism evidence="2 3">
    <name type="scientific">Eumeta variegata</name>
    <name type="common">Bagworm moth</name>
    <name type="synonym">Eumeta japonica</name>
    <dbReference type="NCBI Taxonomy" id="151549"/>
    <lineage>
        <taxon>Eukaryota</taxon>
        <taxon>Metazoa</taxon>
        <taxon>Ecdysozoa</taxon>
        <taxon>Arthropoda</taxon>
        <taxon>Hexapoda</taxon>
        <taxon>Insecta</taxon>
        <taxon>Pterygota</taxon>
        <taxon>Neoptera</taxon>
        <taxon>Endopterygota</taxon>
        <taxon>Lepidoptera</taxon>
        <taxon>Glossata</taxon>
        <taxon>Ditrysia</taxon>
        <taxon>Tineoidea</taxon>
        <taxon>Psychidae</taxon>
        <taxon>Oiketicinae</taxon>
        <taxon>Eumeta</taxon>
    </lineage>
</organism>
<sequence>MSRPPALASDRTGIVQRNSEGLHIKRRATHAYGGRRAAGGVPALARFHGPFDPRAAALRRAESRSMTNRCVVVPAPGPFHAPASDKEAAGQDKTFGVGHVRRDDTD</sequence>
<keyword evidence="3" id="KW-1185">Reference proteome</keyword>
<proteinExistence type="predicted"/>
<feature type="region of interest" description="Disordered" evidence="1">
    <location>
        <begin position="81"/>
        <end position="106"/>
    </location>
</feature>
<name>A0A4C1VDJ8_EUMVA</name>